<dbReference type="SUPFAM" id="SSF53383">
    <property type="entry name" value="PLP-dependent transferases"/>
    <property type="match status" value="1"/>
</dbReference>
<proteinExistence type="inferred from homology"/>
<dbReference type="OrthoDB" id="9787096at2"/>
<feature type="modified residue" description="N6-(pyridoxal phosphate)lysine" evidence="4">
    <location>
        <position position="248"/>
    </location>
</feature>
<dbReference type="Pfam" id="PF03841">
    <property type="entry name" value="SelA"/>
    <property type="match status" value="1"/>
</dbReference>
<evidence type="ECO:0000256" key="2">
    <source>
        <dbReference type="ARBA" id="ARBA00022898"/>
    </source>
</evidence>
<comment type="similarity">
    <text evidence="3">Belongs to the SelA family.</text>
</comment>
<dbReference type="InterPro" id="IPR015421">
    <property type="entry name" value="PyrdxlP-dep_Trfase_major"/>
</dbReference>
<keyword evidence="5" id="KW-0732">Signal</keyword>
<evidence type="ECO:0000256" key="5">
    <source>
        <dbReference type="SAM" id="SignalP"/>
    </source>
</evidence>
<dbReference type="Proteomes" id="UP000317593">
    <property type="component" value="Unassembled WGS sequence"/>
</dbReference>
<keyword evidence="7" id="KW-1185">Reference proteome</keyword>
<evidence type="ECO:0000313" key="6">
    <source>
        <dbReference type="EMBL" id="SMO69870.1"/>
    </source>
</evidence>
<evidence type="ECO:0000256" key="3">
    <source>
        <dbReference type="ARBA" id="ARBA00044507"/>
    </source>
</evidence>
<dbReference type="GO" id="GO:0004125">
    <property type="term" value="F:L-seryl-tRNA(Sec) selenium transferase activity"/>
    <property type="evidence" value="ECO:0007669"/>
    <property type="project" value="TreeGrafter"/>
</dbReference>
<reference evidence="6 7" key="1">
    <citation type="submission" date="2017-05" db="EMBL/GenBank/DDBJ databases">
        <authorList>
            <person name="Varghese N."/>
            <person name="Submissions S."/>
        </authorList>
    </citation>
    <scope>NUCLEOTIDE SEQUENCE [LARGE SCALE GENOMIC DNA]</scope>
    <source>
        <strain evidence="6 7">DSM 21194</strain>
    </source>
</reference>
<evidence type="ECO:0000256" key="1">
    <source>
        <dbReference type="ARBA" id="ARBA00001933"/>
    </source>
</evidence>
<gene>
    <name evidence="6" type="ORF">SAMN06265218_1103</name>
</gene>
<organism evidence="6 7">
    <name type="scientific">Fodinibius sediminis</name>
    <dbReference type="NCBI Taxonomy" id="1214077"/>
    <lineage>
        <taxon>Bacteria</taxon>
        <taxon>Pseudomonadati</taxon>
        <taxon>Balneolota</taxon>
        <taxon>Balneolia</taxon>
        <taxon>Balneolales</taxon>
        <taxon>Balneolaceae</taxon>
        <taxon>Fodinibius</taxon>
    </lineage>
</organism>
<comment type="cofactor">
    <cofactor evidence="1 4">
        <name>pyridoxal 5'-phosphate</name>
        <dbReference type="ChEBI" id="CHEBI:597326"/>
    </cofactor>
</comment>
<dbReference type="InterPro" id="IPR018319">
    <property type="entry name" value="SelA-like"/>
</dbReference>
<keyword evidence="6" id="KW-0808">Transferase</keyword>
<dbReference type="EMBL" id="FXTH01000010">
    <property type="protein sequence ID" value="SMO69870.1"/>
    <property type="molecule type" value="Genomic_DNA"/>
</dbReference>
<dbReference type="RefSeq" id="WP_142714786.1">
    <property type="nucleotide sequence ID" value="NZ_FXTH01000010.1"/>
</dbReference>
<keyword evidence="2 4" id="KW-0663">Pyridoxal phosphate</keyword>
<dbReference type="InterPro" id="IPR015424">
    <property type="entry name" value="PyrdxlP-dep_Trfase"/>
</dbReference>
<evidence type="ECO:0000256" key="4">
    <source>
        <dbReference type="PIRSR" id="PIRSR618319-50"/>
    </source>
</evidence>
<dbReference type="Gene3D" id="3.40.640.10">
    <property type="entry name" value="Type I PLP-dependent aspartate aminotransferase-like (Major domain)"/>
    <property type="match status" value="1"/>
</dbReference>
<sequence>MISRRKMLKMLASFPLFGGIAASKMGMAASSKEASSASAERDLFEELGIETLINGRGTLTFLSGSLMQPEVVQAIESTSHEFANLYEVQDKVGERIAEMLNCEAAMVTSGAAGALTLGTAAAITGTDEEMIKKLPNISGPRREVIIQKRHRYSYDHAVRNTGVKMVEVESAREMEEAINDRTVMSLFFNAAAQFGGFEHTIGHEEFVAISKKHDIPSFIDAAADVPPPDNLFKYIDIGFDLVTFSGGKAIRGPQSSGLLYGRKDLIEAAKLNHNPHSDSIGRGMKVNKEEIFGMMVALESYLERDHEQQWEEWVGRTKTIAAEAEKVPTVTSERKVNSGPANHFPDLQLSWDQSRVQIKPEDVVKKLQEGEPRIEVSSNDEGLYITVVMMKPDQVGIVGRRVREVLSQAV</sequence>
<dbReference type="AlphaFoldDB" id="A0A521DG14"/>
<dbReference type="PANTHER" id="PTHR32328:SF0">
    <property type="entry name" value="L-SERYL-TRNA(SEC) SELENIUM TRANSFERASE"/>
    <property type="match status" value="1"/>
</dbReference>
<feature type="signal peptide" evidence="5">
    <location>
        <begin position="1"/>
        <end position="18"/>
    </location>
</feature>
<protein>
    <submittedName>
        <fullName evidence="6">L-seryl-tRNA(Ser) seleniumtransferase</fullName>
    </submittedName>
</protein>
<accession>A0A521DG14</accession>
<name>A0A521DG14_9BACT</name>
<feature type="chain" id="PRO_5021829956" evidence="5">
    <location>
        <begin position="19"/>
        <end position="410"/>
    </location>
</feature>
<dbReference type="PANTHER" id="PTHR32328">
    <property type="entry name" value="L-SERYL-TRNA(SEC) SELENIUM TRANSFERASE"/>
    <property type="match status" value="1"/>
</dbReference>
<evidence type="ECO:0000313" key="7">
    <source>
        <dbReference type="Proteomes" id="UP000317593"/>
    </source>
</evidence>